<sequence>MLPRARYFPRNIDVATCKKILLETLEVWKVSIVLCLITKVIIAVNLMEVQERIMDTAFGLFRQYGTRSITMDDIAERMGISKKTLYAHFTDKDDMVCQTITRFIAIVNEECITDRNKSKDAIEELFLVMEMLDRRLRNMNPVIMLDLQKFHSKAYQVFLDYQNNMLATMIRENMERGIKEGLYRPDLDIRILTQYRIHACMLCFQQELFPGTFDMNKVQRVLLENFLYGVASSKGYKLIEKYKQLSQNK</sequence>
<dbReference type="Gene3D" id="1.10.357.10">
    <property type="entry name" value="Tetracycline Repressor, domain 2"/>
    <property type="match status" value="1"/>
</dbReference>
<evidence type="ECO:0000256" key="4">
    <source>
        <dbReference type="PROSITE-ProRule" id="PRU00335"/>
    </source>
</evidence>
<evidence type="ECO:0000313" key="6">
    <source>
        <dbReference type="EMBL" id="PSL48873.1"/>
    </source>
</evidence>
<evidence type="ECO:0000256" key="3">
    <source>
        <dbReference type="ARBA" id="ARBA00023163"/>
    </source>
</evidence>
<dbReference type="PANTHER" id="PTHR30055">
    <property type="entry name" value="HTH-TYPE TRANSCRIPTIONAL REGULATOR RUTR"/>
    <property type="match status" value="1"/>
</dbReference>
<keyword evidence="2 4" id="KW-0238">DNA-binding</keyword>
<dbReference type="GO" id="GO:0003700">
    <property type="term" value="F:DNA-binding transcription factor activity"/>
    <property type="evidence" value="ECO:0007669"/>
    <property type="project" value="TreeGrafter"/>
</dbReference>
<dbReference type="SUPFAM" id="SSF48498">
    <property type="entry name" value="Tetracyclin repressor-like, C-terminal domain"/>
    <property type="match status" value="1"/>
</dbReference>
<proteinExistence type="predicted"/>
<keyword evidence="7" id="KW-1185">Reference proteome</keyword>
<organism evidence="6 7">
    <name type="scientific">Chitinophaga niastensis</name>
    <dbReference type="NCBI Taxonomy" id="536980"/>
    <lineage>
        <taxon>Bacteria</taxon>
        <taxon>Pseudomonadati</taxon>
        <taxon>Bacteroidota</taxon>
        <taxon>Chitinophagia</taxon>
        <taxon>Chitinophagales</taxon>
        <taxon>Chitinophagaceae</taxon>
        <taxon>Chitinophaga</taxon>
    </lineage>
</organism>
<comment type="caution">
    <text evidence="6">The sequence shown here is derived from an EMBL/GenBank/DDBJ whole genome shotgun (WGS) entry which is preliminary data.</text>
</comment>
<feature type="DNA-binding region" description="H-T-H motif" evidence="4">
    <location>
        <begin position="70"/>
        <end position="89"/>
    </location>
</feature>
<dbReference type="SUPFAM" id="SSF46689">
    <property type="entry name" value="Homeodomain-like"/>
    <property type="match status" value="1"/>
</dbReference>
<evidence type="ECO:0000313" key="7">
    <source>
        <dbReference type="Proteomes" id="UP000240971"/>
    </source>
</evidence>
<dbReference type="InterPro" id="IPR001647">
    <property type="entry name" value="HTH_TetR"/>
</dbReference>
<dbReference type="GO" id="GO:0000976">
    <property type="term" value="F:transcription cis-regulatory region binding"/>
    <property type="evidence" value="ECO:0007669"/>
    <property type="project" value="TreeGrafter"/>
</dbReference>
<dbReference type="InterPro" id="IPR050109">
    <property type="entry name" value="HTH-type_TetR-like_transc_reg"/>
</dbReference>
<evidence type="ECO:0000259" key="5">
    <source>
        <dbReference type="PROSITE" id="PS50977"/>
    </source>
</evidence>
<accession>A0A2P8HRN7</accession>
<dbReference type="InterPro" id="IPR009057">
    <property type="entry name" value="Homeodomain-like_sf"/>
</dbReference>
<dbReference type="AlphaFoldDB" id="A0A2P8HRN7"/>
<dbReference type="Pfam" id="PF00440">
    <property type="entry name" value="TetR_N"/>
    <property type="match status" value="1"/>
</dbReference>
<evidence type="ECO:0000256" key="2">
    <source>
        <dbReference type="ARBA" id="ARBA00023125"/>
    </source>
</evidence>
<keyword evidence="3" id="KW-0804">Transcription</keyword>
<dbReference type="InterPro" id="IPR036271">
    <property type="entry name" value="Tet_transcr_reg_TetR-rel_C_sf"/>
</dbReference>
<dbReference type="Gene3D" id="1.10.10.60">
    <property type="entry name" value="Homeodomain-like"/>
    <property type="match status" value="1"/>
</dbReference>
<dbReference type="Proteomes" id="UP000240971">
    <property type="component" value="Unassembled WGS sequence"/>
</dbReference>
<dbReference type="EMBL" id="PYAW01000001">
    <property type="protein sequence ID" value="PSL48873.1"/>
    <property type="molecule type" value="Genomic_DNA"/>
</dbReference>
<keyword evidence="1" id="KW-0805">Transcription regulation</keyword>
<feature type="domain" description="HTH tetR-type" evidence="5">
    <location>
        <begin position="47"/>
        <end position="107"/>
    </location>
</feature>
<evidence type="ECO:0000256" key="1">
    <source>
        <dbReference type="ARBA" id="ARBA00023015"/>
    </source>
</evidence>
<protein>
    <submittedName>
        <fullName evidence="6">TetR family transcriptional regulator</fullName>
    </submittedName>
</protein>
<dbReference type="PANTHER" id="PTHR30055:SF234">
    <property type="entry name" value="HTH-TYPE TRANSCRIPTIONAL REGULATOR BETI"/>
    <property type="match status" value="1"/>
</dbReference>
<gene>
    <name evidence="6" type="ORF">CLV51_101201</name>
</gene>
<name>A0A2P8HRN7_CHINA</name>
<reference evidence="6 7" key="1">
    <citation type="submission" date="2018-03" db="EMBL/GenBank/DDBJ databases">
        <title>Genomic Encyclopedia of Archaeal and Bacterial Type Strains, Phase II (KMG-II): from individual species to whole genera.</title>
        <authorList>
            <person name="Goeker M."/>
        </authorList>
    </citation>
    <scope>NUCLEOTIDE SEQUENCE [LARGE SCALE GENOMIC DNA]</scope>
    <source>
        <strain evidence="6 7">DSM 24859</strain>
    </source>
</reference>
<dbReference type="PRINTS" id="PR00455">
    <property type="entry name" value="HTHTETR"/>
</dbReference>
<dbReference type="PROSITE" id="PS50977">
    <property type="entry name" value="HTH_TETR_2"/>
    <property type="match status" value="1"/>
</dbReference>